<gene>
    <name evidence="3" type="ORF">TUM3794_19130</name>
</gene>
<evidence type="ECO:0000256" key="1">
    <source>
        <dbReference type="ARBA" id="ARBA00004167"/>
    </source>
</evidence>
<dbReference type="Pfam" id="PF01145">
    <property type="entry name" value="Band_7"/>
    <property type="match status" value="1"/>
</dbReference>
<dbReference type="Gene3D" id="3.30.479.30">
    <property type="entry name" value="Band 7 domain"/>
    <property type="match status" value="1"/>
</dbReference>
<proteinExistence type="predicted"/>
<dbReference type="SUPFAM" id="SSF117892">
    <property type="entry name" value="Band 7/SPFH domain"/>
    <property type="match status" value="1"/>
</dbReference>
<sequence length="280" mass="31331">MNKPLTLKTIIKPLATIVTLTITSAVLTGCTNPNTPAGEEGYVFEQPRIFGVGGYRGSLIGPSNYGVSLWRNEIINIDMRPNTYTENFKILANDDLNISFNFHAVLAIKSGSVKEVVEKYGAENWYIRFVRETFRTFVRDEVQRYDSVALKENRSKIAESVEVKLKEYLKSSPFQLRNVVIGNINYPEIVAIAVEKKLAAQQLLSEKETQKEIAQKDAEIRIEEAKGIAEAQKIINTTLTPNYLQHEAINAQLKMADSPNHTTVYIPVGTNGIPLIKGTK</sequence>
<dbReference type="PANTHER" id="PTHR23222">
    <property type="entry name" value="PROHIBITIN"/>
    <property type="match status" value="1"/>
</dbReference>
<dbReference type="EMBL" id="BPEU01000012">
    <property type="protein sequence ID" value="GIU40668.1"/>
    <property type="molecule type" value="Genomic_DNA"/>
</dbReference>
<organism evidence="3 4">
    <name type="scientific">Shewanella colwelliana</name>
    <name type="common">Alteromonas colwelliana</name>
    <dbReference type="NCBI Taxonomy" id="23"/>
    <lineage>
        <taxon>Bacteria</taxon>
        <taxon>Pseudomonadati</taxon>
        <taxon>Pseudomonadota</taxon>
        <taxon>Gammaproteobacteria</taxon>
        <taxon>Alteromonadales</taxon>
        <taxon>Shewanellaceae</taxon>
        <taxon>Shewanella</taxon>
    </lineage>
</organism>
<dbReference type="InterPro" id="IPR001107">
    <property type="entry name" value="Band_7"/>
</dbReference>
<evidence type="ECO:0000259" key="2">
    <source>
        <dbReference type="Pfam" id="PF01145"/>
    </source>
</evidence>
<comment type="subcellular location">
    <subcellularLocation>
        <location evidence="1">Membrane</location>
        <topology evidence="1">Single-pass membrane protein</topology>
    </subcellularLocation>
</comment>
<dbReference type="Proteomes" id="UP000773469">
    <property type="component" value="Unassembled WGS sequence"/>
</dbReference>
<name>A0ABQ4NZW0_SHECO</name>
<evidence type="ECO:0000313" key="3">
    <source>
        <dbReference type="EMBL" id="GIU40668.1"/>
    </source>
</evidence>
<reference evidence="3 4" key="1">
    <citation type="submission" date="2021-05" db="EMBL/GenBank/DDBJ databases">
        <title>Molecular characterization for Shewanella algae harboring chromosomal blaOXA-55-like strains isolated from clinical and environment sample.</title>
        <authorList>
            <person name="Ohama Y."/>
            <person name="Aoki K."/>
            <person name="Harada S."/>
            <person name="Moriya K."/>
            <person name="Ishii Y."/>
            <person name="Tateda K."/>
        </authorList>
    </citation>
    <scope>NUCLEOTIDE SEQUENCE [LARGE SCALE GENOMIC DNA]</scope>
    <source>
        <strain evidence="3 4">MBTL60-118</strain>
    </source>
</reference>
<dbReference type="PANTHER" id="PTHR23222:SF0">
    <property type="entry name" value="PROHIBITIN 1"/>
    <property type="match status" value="1"/>
</dbReference>
<protein>
    <recommendedName>
        <fullName evidence="2">Band 7 domain-containing protein</fullName>
    </recommendedName>
</protein>
<keyword evidence="4" id="KW-1185">Reference proteome</keyword>
<dbReference type="InterPro" id="IPR036013">
    <property type="entry name" value="Band_7/SPFH_dom_sf"/>
</dbReference>
<dbReference type="PROSITE" id="PS51257">
    <property type="entry name" value="PROKAR_LIPOPROTEIN"/>
    <property type="match status" value="1"/>
</dbReference>
<dbReference type="InterPro" id="IPR000163">
    <property type="entry name" value="Prohibitin"/>
</dbReference>
<accession>A0ABQ4NZW0</accession>
<comment type="caution">
    <text evidence="3">The sequence shown here is derived from an EMBL/GenBank/DDBJ whole genome shotgun (WGS) entry which is preliminary data.</text>
</comment>
<feature type="domain" description="Band 7" evidence="2">
    <location>
        <begin position="57"/>
        <end position="217"/>
    </location>
</feature>
<evidence type="ECO:0000313" key="4">
    <source>
        <dbReference type="Proteomes" id="UP000773469"/>
    </source>
</evidence>